<organism evidence="7 8">
    <name type="scientific">Globodera pallida</name>
    <name type="common">Potato cyst nematode worm</name>
    <name type="synonym">Heterodera pallida</name>
    <dbReference type="NCBI Taxonomy" id="36090"/>
    <lineage>
        <taxon>Eukaryota</taxon>
        <taxon>Metazoa</taxon>
        <taxon>Ecdysozoa</taxon>
        <taxon>Nematoda</taxon>
        <taxon>Chromadorea</taxon>
        <taxon>Rhabditida</taxon>
        <taxon>Tylenchina</taxon>
        <taxon>Tylenchomorpha</taxon>
        <taxon>Tylenchoidea</taxon>
        <taxon>Heteroderidae</taxon>
        <taxon>Heteroderinae</taxon>
        <taxon>Globodera</taxon>
    </lineage>
</organism>
<dbReference type="Gene3D" id="2.170.130.10">
    <property type="entry name" value="TonB-dependent receptor, plug domain"/>
    <property type="match status" value="1"/>
</dbReference>
<reference evidence="8" key="3">
    <citation type="submission" date="2016-06" db="UniProtKB">
        <authorList>
            <consortium name="WormBaseParasite"/>
        </authorList>
    </citation>
    <scope>IDENTIFICATION</scope>
</reference>
<dbReference type="Proteomes" id="UP000050741">
    <property type="component" value="Unassembled WGS sequence"/>
</dbReference>
<dbReference type="InterPro" id="IPR010104">
    <property type="entry name" value="TonB_rcpt_bac"/>
</dbReference>
<dbReference type="NCBIfam" id="TIGR01782">
    <property type="entry name" value="TonB-Xanth-Caul"/>
    <property type="match status" value="1"/>
</dbReference>
<keyword evidence="7" id="KW-1185">Reference proteome</keyword>
<evidence type="ECO:0000256" key="2">
    <source>
        <dbReference type="ARBA" id="ARBA00023136"/>
    </source>
</evidence>
<keyword evidence="3" id="KW-0998">Cell outer membrane</keyword>
<dbReference type="CDD" id="cd01347">
    <property type="entry name" value="ligand_gated_channel"/>
    <property type="match status" value="1"/>
</dbReference>
<evidence type="ECO:0000259" key="6">
    <source>
        <dbReference type="Pfam" id="PF07715"/>
    </source>
</evidence>
<dbReference type="AlphaFoldDB" id="A0A183C1F2"/>
<dbReference type="InterPro" id="IPR012910">
    <property type="entry name" value="Plug_dom"/>
</dbReference>
<keyword evidence="2" id="KW-0472">Membrane</keyword>
<reference evidence="7" key="1">
    <citation type="submission" date="2013-12" db="EMBL/GenBank/DDBJ databases">
        <authorList>
            <person name="Aslett M."/>
        </authorList>
    </citation>
    <scope>NUCLEOTIDE SEQUENCE [LARGE SCALE GENOMIC DNA]</scope>
    <source>
        <strain evidence="7">Lindley</strain>
    </source>
</reference>
<dbReference type="Gene3D" id="2.40.170.20">
    <property type="entry name" value="TonB-dependent receptor, beta-barrel domain"/>
    <property type="match status" value="1"/>
</dbReference>
<protein>
    <submittedName>
        <fullName evidence="8">TonB-dependent receptor</fullName>
    </submittedName>
</protein>
<dbReference type="SUPFAM" id="SSF56935">
    <property type="entry name" value="Porins"/>
    <property type="match status" value="1"/>
</dbReference>
<feature type="domain" description="TonB-dependent receptor-like beta-barrel" evidence="5">
    <location>
        <begin position="534"/>
        <end position="1024"/>
    </location>
</feature>
<dbReference type="InterPro" id="IPR037066">
    <property type="entry name" value="Plug_dom_sf"/>
</dbReference>
<evidence type="ECO:0000259" key="5">
    <source>
        <dbReference type="Pfam" id="PF00593"/>
    </source>
</evidence>
<dbReference type="Pfam" id="PF00593">
    <property type="entry name" value="TonB_dep_Rec_b-barrel"/>
    <property type="match status" value="1"/>
</dbReference>
<proteinExistence type="predicted"/>
<dbReference type="InterPro" id="IPR000531">
    <property type="entry name" value="Beta-barrel_TonB"/>
</dbReference>
<evidence type="ECO:0000256" key="4">
    <source>
        <dbReference type="SAM" id="MobiDB-lite"/>
    </source>
</evidence>
<accession>A0A183C1F2</accession>
<evidence type="ECO:0000313" key="7">
    <source>
        <dbReference type="Proteomes" id="UP000050741"/>
    </source>
</evidence>
<evidence type="ECO:0000256" key="1">
    <source>
        <dbReference type="ARBA" id="ARBA00004442"/>
    </source>
</evidence>
<reference evidence="7" key="2">
    <citation type="submission" date="2014-05" db="EMBL/GenBank/DDBJ databases">
        <title>The genome and life-stage specific transcriptomes of Globodera pallida elucidate key aspects of plant parasitism by a cyst nematode.</title>
        <authorList>
            <person name="Cotton J.A."/>
            <person name="Lilley C.J."/>
            <person name="Jones L.M."/>
            <person name="Kikuchi T."/>
            <person name="Reid A.J."/>
            <person name="Thorpe P."/>
            <person name="Tsai I.J."/>
            <person name="Beasley H."/>
            <person name="Blok V."/>
            <person name="Cock P.J.A."/>
            <person name="Van den Akker S.E."/>
            <person name="Holroyd N."/>
            <person name="Hunt M."/>
            <person name="Mantelin S."/>
            <person name="Naghra H."/>
            <person name="Pain A."/>
            <person name="Palomares-Rius J.E."/>
            <person name="Zarowiecki M."/>
            <person name="Berriman M."/>
            <person name="Jones J.T."/>
            <person name="Urwin P.E."/>
        </authorList>
    </citation>
    <scope>NUCLEOTIDE SEQUENCE [LARGE SCALE GENOMIC DNA]</scope>
    <source>
        <strain evidence="7">Lindley</strain>
    </source>
</reference>
<dbReference type="PANTHER" id="PTHR40980">
    <property type="entry name" value="PLUG DOMAIN-CONTAINING PROTEIN"/>
    <property type="match status" value="1"/>
</dbReference>
<evidence type="ECO:0000256" key="3">
    <source>
        <dbReference type="ARBA" id="ARBA00023237"/>
    </source>
</evidence>
<dbReference type="WBParaSite" id="GPLIN_000669500">
    <property type="protein sequence ID" value="GPLIN_000669500"/>
    <property type="gene ID" value="GPLIN_000669500"/>
</dbReference>
<dbReference type="InterPro" id="IPR036942">
    <property type="entry name" value="Beta-barrel_TonB_sf"/>
</dbReference>
<dbReference type="Pfam" id="PF07715">
    <property type="entry name" value="Plug"/>
    <property type="match status" value="1"/>
</dbReference>
<comment type="subcellular location">
    <subcellularLocation>
        <location evidence="1">Cell outer membrane</location>
    </subcellularLocation>
</comment>
<feature type="region of interest" description="Disordered" evidence="4">
    <location>
        <begin position="128"/>
        <end position="151"/>
    </location>
</feature>
<name>A0A183C1F2_GLOPA</name>
<feature type="domain" description="TonB-dependent receptor plug" evidence="6">
    <location>
        <begin position="173"/>
        <end position="282"/>
    </location>
</feature>
<sequence>MAADGAFAGDDRALLGHLHWLLFRIGRGLVDTGVHIGQETLAQTSSKLAKLQGEAAYFAPMAQDIERICIDPAMRAAEALTWLGLARIGAVERASPPRDRTESRGTSGVPAPSLAVIAGASIATPALAQDAAQTPPADGSQPTAVQEQDQSTDGAIVVTGFRQSLDKALNVKKASVSSVDAIVAEDIAKFPDQNLAESLQRIPGISIQRDAGEGRAITVRGLGAQFTRVRVNGLETVATSTDGASANRDRAFDFNVFASELFSSLVVHKTAEASLDEGSLGAVVDLNTGNPLNGKEGFTFVGSAQASYNDLSKNWGPRFAGLLSWKSADGTFGASISGAYSKTDNLELGNNSVRWAQATFDQVNGTNCWTTANSGGTYVPSAACSQASLSFHPRIPRYGIVEHDRERLGLTGSIQWAPSDATKISIDGLYSRFKETREEKWLEVLLRSNERSINVVNPVYDSNNNMISATLNDAWVRTEHYLRKSDTEFYQIGGTWDQDLGDSFRFTLLGGISKSNADIPVETTIILDDRDAQNYKYDYSNMRQPVLTFGTSVTDPANFQLAEIRDRPSNVTNKFRTAQLRTEWDVAEGFQIKSGAMYRRFDYQVKAYQRDTAVCGNGGLDLVLRTITCSTTSTFGPTAVYGFQATPQLTELVNLGNAGQPAGTTTSWAVANIDAAAAYTGLYNRPLALDVGNNRNVTEEVKGGYLQFDAKGELLGLRYALNAGIRYASTDQSSTGINGTLPVTVKRTYDDWLPSVNIALFPTENIILRGAIADVMTRPTLGSLTPGGSADGFNYRVSFGNPNLDPYRATAYDLAAEWYFAPQSIFSVAAFKKDVQSFPVSATLTGQTFLSTGLPATVLAASSPAFLNPAQLAQPIWTVVTTVNGTGASLKGVEIAIQAPFRFLPGFLKNFGGIANATFIDSTATYSQSAPATAVNANGSLTLPNKPFTSTLYGVSKKAFNATLYYEDKKFSARASISYRGPYVDAGSGTGNVFEGYNAITNVDASVRYKLTDWIELSVEGTNLTDAYRDRYTDTAANRNYEYNHFGRTILVGARMKL</sequence>
<evidence type="ECO:0000313" key="8">
    <source>
        <dbReference type="WBParaSite" id="GPLIN_000669500"/>
    </source>
</evidence>
<dbReference type="PANTHER" id="PTHR40980:SF3">
    <property type="entry name" value="TONB-DEPENDENT RECEPTOR-LIKE BETA-BARREL DOMAIN-CONTAINING PROTEIN"/>
    <property type="match status" value="1"/>
</dbReference>
<feature type="compositionally biased region" description="Polar residues" evidence="4">
    <location>
        <begin position="140"/>
        <end position="151"/>
    </location>
</feature>